<organism evidence="1 2">
    <name type="scientific">Pseudochryseolinea flava</name>
    <dbReference type="NCBI Taxonomy" id="2059302"/>
    <lineage>
        <taxon>Bacteria</taxon>
        <taxon>Pseudomonadati</taxon>
        <taxon>Bacteroidota</taxon>
        <taxon>Cytophagia</taxon>
        <taxon>Cytophagales</taxon>
        <taxon>Fulvivirgaceae</taxon>
        <taxon>Pseudochryseolinea</taxon>
    </lineage>
</organism>
<evidence type="ECO:0000313" key="2">
    <source>
        <dbReference type="Proteomes" id="UP000251889"/>
    </source>
</evidence>
<protein>
    <submittedName>
        <fullName evidence="1">Uncharacterized protein</fullName>
    </submittedName>
</protein>
<dbReference type="OrthoDB" id="1341465at2"/>
<evidence type="ECO:0000313" key="1">
    <source>
        <dbReference type="EMBL" id="RAV98225.1"/>
    </source>
</evidence>
<comment type="caution">
    <text evidence="1">The sequence shown here is derived from an EMBL/GenBank/DDBJ whole genome shotgun (WGS) entry which is preliminary data.</text>
</comment>
<dbReference type="RefSeq" id="WP_112749637.1">
    <property type="nucleotide sequence ID" value="NZ_QMFY01000020.1"/>
</dbReference>
<gene>
    <name evidence="1" type="ORF">DQQ10_24805</name>
</gene>
<accession>A0A364XWU5</accession>
<dbReference type="EMBL" id="QMFY01000020">
    <property type="protein sequence ID" value="RAV98225.1"/>
    <property type="molecule type" value="Genomic_DNA"/>
</dbReference>
<reference evidence="1 2" key="1">
    <citation type="submission" date="2018-06" db="EMBL/GenBank/DDBJ databases">
        <title>Chryseolinea flavus sp. nov., a member of the phylum Bacteroidetes isolated from soil.</title>
        <authorList>
            <person name="Li Y."/>
            <person name="Wang J."/>
        </authorList>
    </citation>
    <scope>NUCLEOTIDE SEQUENCE [LARGE SCALE GENOMIC DNA]</scope>
    <source>
        <strain evidence="1 2">SDU1-6</strain>
    </source>
</reference>
<sequence>MKLDVFKDVGFKNFDSWFAELAAVAEDFEDSSNLPKLELSLRNGHVIRGSILKAQNHLHEQRLMVLGLLDPYAKSEITFVTTSEVVAFTLIEPENYVRMKSSNQKSVGSLELKRAIKNVGVELEKVLQFQIQLNVDADAVPENNRWDVLRTLGFLPSLFMQIAADDVGKKIVKDNIDTISIVSAVSNKTTLQYKTLSLAVATPLAIPVTKEKERLKTEIEGVL</sequence>
<keyword evidence="2" id="KW-1185">Reference proteome</keyword>
<name>A0A364XWU5_9BACT</name>
<dbReference type="AlphaFoldDB" id="A0A364XWU5"/>
<proteinExistence type="predicted"/>
<dbReference type="Proteomes" id="UP000251889">
    <property type="component" value="Unassembled WGS sequence"/>
</dbReference>